<dbReference type="EMBL" id="ONZG01000005">
    <property type="protein sequence ID" value="SPJ28898.1"/>
    <property type="molecule type" value="Genomic_DNA"/>
</dbReference>
<gene>
    <name evidence="1" type="ORF">TRM7615_02407</name>
</gene>
<evidence type="ECO:0000313" key="2">
    <source>
        <dbReference type="Proteomes" id="UP000244898"/>
    </source>
</evidence>
<accession>A0A2R8C929</accession>
<sequence length="79" mass="9087">MTQAVRAICAGLSFLLRSSLHPLLNGLVLLPRWLTSPWLLAFDQSSIRHLLVFARDRSLHASRREISNEFEKTRCKLLD</sequence>
<dbReference type="Proteomes" id="UP000244898">
    <property type="component" value="Unassembled WGS sequence"/>
</dbReference>
<proteinExistence type="predicted"/>
<dbReference type="AlphaFoldDB" id="A0A2R8C929"/>
<reference evidence="2" key="1">
    <citation type="submission" date="2018-03" db="EMBL/GenBank/DDBJ databases">
        <authorList>
            <person name="Rodrigo-Torres L."/>
            <person name="Arahal R. D."/>
            <person name="Lucena T."/>
        </authorList>
    </citation>
    <scope>NUCLEOTIDE SEQUENCE [LARGE SCALE GENOMIC DNA]</scope>
    <source>
        <strain evidence="2">CECT 7615</strain>
    </source>
</reference>
<organism evidence="1 2">
    <name type="scientific">Falsiruegeria mediterranea M17</name>
    <dbReference type="NCBI Taxonomy" id="1200281"/>
    <lineage>
        <taxon>Bacteria</taxon>
        <taxon>Pseudomonadati</taxon>
        <taxon>Pseudomonadota</taxon>
        <taxon>Alphaproteobacteria</taxon>
        <taxon>Rhodobacterales</taxon>
        <taxon>Roseobacteraceae</taxon>
        <taxon>Falsiruegeria</taxon>
    </lineage>
</organism>
<protein>
    <submittedName>
        <fullName evidence="1">Uncharacterized protein</fullName>
    </submittedName>
</protein>
<keyword evidence="2" id="KW-1185">Reference proteome</keyword>
<evidence type="ECO:0000313" key="1">
    <source>
        <dbReference type="EMBL" id="SPJ28898.1"/>
    </source>
</evidence>
<name>A0A2R8C929_9RHOB</name>